<keyword evidence="1" id="KW-0732">Signal</keyword>
<dbReference type="Proteomes" id="UP000192801">
    <property type="component" value="Unassembled WGS sequence"/>
</dbReference>
<dbReference type="PROSITE" id="PS51257">
    <property type="entry name" value="PROKAR_LIPOPROTEIN"/>
    <property type="match status" value="1"/>
</dbReference>
<dbReference type="SUPFAM" id="SSF56601">
    <property type="entry name" value="beta-lactamase/transpeptidase-like"/>
    <property type="match status" value="1"/>
</dbReference>
<dbReference type="InterPro" id="IPR012338">
    <property type="entry name" value="Beta-lactam/transpept-like"/>
</dbReference>
<protein>
    <recommendedName>
        <fullName evidence="4">Serine hydrolase</fullName>
    </recommendedName>
</protein>
<evidence type="ECO:0008006" key="4">
    <source>
        <dbReference type="Google" id="ProtNLM"/>
    </source>
</evidence>
<reference evidence="2 3" key="1">
    <citation type="submission" date="2016-12" db="EMBL/GenBank/DDBJ databases">
        <title>The new phylogeny of genus Mycobacterium.</title>
        <authorList>
            <person name="Tortoli E."/>
            <person name="Trovato A."/>
            <person name="Cirillo D.M."/>
        </authorList>
    </citation>
    <scope>NUCLEOTIDE SEQUENCE [LARGE SCALE GENOMIC DNA]</scope>
    <source>
        <strain evidence="2 3">DSM 45130</strain>
    </source>
</reference>
<evidence type="ECO:0000313" key="3">
    <source>
        <dbReference type="Proteomes" id="UP000192801"/>
    </source>
</evidence>
<keyword evidence="3" id="KW-1185">Reference proteome</keyword>
<comment type="caution">
    <text evidence="2">The sequence shown here is derived from an EMBL/GenBank/DDBJ whole genome shotgun (WGS) entry which is preliminary data.</text>
</comment>
<feature type="chain" id="PRO_5039364716" description="Serine hydrolase" evidence="1">
    <location>
        <begin position="30"/>
        <end position="298"/>
    </location>
</feature>
<dbReference type="AlphaFoldDB" id="A0A1X0DP17"/>
<dbReference type="EMBL" id="MVHS01000001">
    <property type="protein sequence ID" value="ORA74136.1"/>
    <property type="molecule type" value="Genomic_DNA"/>
</dbReference>
<gene>
    <name evidence="2" type="ORF">BST26_00745</name>
</gene>
<dbReference type="Gene3D" id="3.40.710.10">
    <property type="entry name" value="DD-peptidase/beta-lactamase superfamily"/>
    <property type="match status" value="1"/>
</dbReference>
<accession>A0A1X0DP17</accession>
<evidence type="ECO:0000313" key="2">
    <source>
        <dbReference type="EMBL" id="ORA74136.1"/>
    </source>
</evidence>
<sequence length="298" mass="30672">MSTSTRRACRRLRAAASAVAVLMTLTGCTAVKHGEATRMPGVEVPAETPAPETTEPAAPAALADSFAGLDLPGGQVGIAVTDGTTTLTFGDWTRGPAWSTIKVPLSIAAVRHAQQSQSDAPGADIASAITQSDNAAADRLWNGLGGGEQAAQAVQQVLADAGDSETVVQPWQVRPPFSPFGQTDWPLSQAARLAFELPCLAGSESVLTQMRQLGGNQQWGLAVDDGVAAKGGWGPDTSGGYLVRQVALIPSGEATIGVAMAAYPANGSFDTGTSMLTALGRWLDEHRAELPAGTCKPR</sequence>
<dbReference type="STRING" id="444597.BST26_00745"/>
<evidence type="ECO:0000256" key="1">
    <source>
        <dbReference type="SAM" id="SignalP"/>
    </source>
</evidence>
<feature type="signal peptide" evidence="1">
    <location>
        <begin position="1"/>
        <end position="29"/>
    </location>
</feature>
<organism evidence="2 3">
    <name type="scientific">Mycolicibacterium insubricum</name>
    <dbReference type="NCBI Taxonomy" id="444597"/>
    <lineage>
        <taxon>Bacteria</taxon>
        <taxon>Bacillati</taxon>
        <taxon>Actinomycetota</taxon>
        <taxon>Actinomycetes</taxon>
        <taxon>Mycobacteriales</taxon>
        <taxon>Mycobacteriaceae</taxon>
        <taxon>Mycolicibacterium</taxon>
    </lineage>
</organism>
<proteinExistence type="predicted"/>
<name>A0A1X0DP17_9MYCO</name>